<accession>A0ABT9ZYT0</accession>
<evidence type="ECO:0000313" key="2">
    <source>
        <dbReference type="EMBL" id="MDQ0256397.1"/>
    </source>
</evidence>
<evidence type="ECO:0000256" key="1">
    <source>
        <dbReference type="SAM" id="Phobius"/>
    </source>
</evidence>
<keyword evidence="3" id="KW-1185">Reference proteome</keyword>
<evidence type="ECO:0008006" key="4">
    <source>
        <dbReference type="Google" id="ProtNLM"/>
    </source>
</evidence>
<keyword evidence="1" id="KW-0472">Membrane</keyword>
<feature type="transmembrane region" description="Helical" evidence="1">
    <location>
        <begin position="120"/>
        <end position="142"/>
    </location>
</feature>
<protein>
    <recommendedName>
        <fullName evidence="4">DUF5058 domain-containing protein</fullName>
    </recommendedName>
</protein>
<dbReference type="EMBL" id="JAUSUG010000016">
    <property type="protein sequence ID" value="MDQ0256397.1"/>
    <property type="molecule type" value="Genomic_DNA"/>
</dbReference>
<keyword evidence="1" id="KW-0812">Transmembrane</keyword>
<comment type="caution">
    <text evidence="2">The sequence shown here is derived from an EMBL/GenBank/DDBJ whole genome shotgun (WGS) entry which is preliminary data.</text>
</comment>
<dbReference type="Proteomes" id="UP001230005">
    <property type="component" value="Unassembled WGS sequence"/>
</dbReference>
<proteinExistence type="predicted"/>
<feature type="transmembrane region" description="Helical" evidence="1">
    <location>
        <begin position="163"/>
        <end position="182"/>
    </location>
</feature>
<keyword evidence="1" id="KW-1133">Transmembrane helix</keyword>
<sequence length="236" mass="25024">MEEAMRLASGILVWMIALMVLAVVIFQAIKFILLAKDAGKEIGMAKHEINSALKTGAITAIGPSFAIIIVALSLIPFLGEALTLMRIGIIGSAPIESVGASLGANAYGTELGSAGFNTQAFTAVVWTLCLGGAGWLLFVALATKSMNKLEKKVINKNEKNKKIMMVVATAAMVAAFGNLASAEMVKGMEYIVAVLVASVSMFILTALADKLQRNWIREWSLGLSILVSLVVGYFII</sequence>
<organism evidence="2 3">
    <name type="scientific">Evansella vedderi</name>
    <dbReference type="NCBI Taxonomy" id="38282"/>
    <lineage>
        <taxon>Bacteria</taxon>
        <taxon>Bacillati</taxon>
        <taxon>Bacillota</taxon>
        <taxon>Bacilli</taxon>
        <taxon>Bacillales</taxon>
        <taxon>Bacillaceae</taxon>
        <taxon>Evansella</taxon>
    </lineage>
</organism>
<dbReference type="Pfam" id="PF16481">
    <property type="entry name" value="DUF5058"/>
    <property type="match status" value="1"/>
</dbReference>
<dbReference type="InterPro" id="IPR032479">
    <property type="entry name" value="DUF5058"/>
</dbReference>
<feature type="transmembrane region" description="Helical" evidence="1">
    <location>
        <begin position="219"/>
        <end position="235"/>
    </location>
</feature>
<evidence type="ECO:0000313" key="3">
    <source>
        <dbReference type="Proteomes" id="UP001230005"/>
    </source>
</evidence>
<feature type="transmembrane region" description="Helical" evidence="1">
    <location>
        <begin position="188"/>
        <end position="207"/>
    </location>
</feature>
<feature type="transmembrane region" description="Helical" evidence="1">
    <location>
        <begin position="12"/>
        <end position="35"/>
    </location>
</feature>
<gene>
    <name evidence="2" type="ORF">J2S74_003817</name>
</gene>
<name>A0ABT9ZYT0_9BACI</name>
<reference evidence="2 3" key="1">
    <citation type="submission" date="2023-07" db="EMBL/GenBank/DDBJ databases">
        <title>Genomic Encyclopedia of Type Strains, Phase IV (KMG-IV): sequencing the most valuable type-strain genomes for metagenomic binning, comparative biology and taxonomic classification.</title>
        <authorList>
            <person name="Goeker M."/>
        </authorList>
    </citation>
    <scope>NUCLEOTIDE SEQUENCE [LARGE SCALE GENOMIC DNA]</scope>
    <source>
        <strain evidence="2 3">DSM 9768</strain>
    </source>
</reference>
<feature type="transmembrane region" description="Helical" evidence="1">
    <location>
        <begin position="56"/>
        <end position="78"/>
    </location>
</feature>
<dbReference type="RefSeq" id="WP_307328454.1">
    <property type="nucleotide sequence ID" value="NZ_JAUSUG010000016.1"/>
</dbReference>